<dbReference type="Proteomes" id="UP000277896">
    <property type="component" value="Chromosome"/>
</dbReference>
<keyword evidence="1" id="KW-1133">Transmembrane helix</keyword>
<keyword evidence="4" id="KW-1185">Reference proteome</keyword>
<dbReference type="RefSeq" id="WP_021729964.1">
    <property type="nucleotide sequence ID" value="NZ_AVAI01000005.1"/>
</dbReference>
<accession>A0AAD0TTE3</accession>
<feature type="transmembrane region" description="Helical" evidence="1">
    <location>
        <begin position="7"/>
        <end position="25"/>
    </location>
</feature>
<evidence type="ECO:0000256" key="1">
    <source>
        <dbReference type="SAM" id="Phobius"/>
    </source>
</evidence>
<sequence length="110" mass="12538">MIKLIHASIRCLLEMTTIILFLISGLRTASWQRITILLTLLLLILFWSRYMAPLSASRWPSHRRLLVECLLFGSTIILTYSLINPIWASVYAVIAIINTTSEHLITTPSL</sequence>
<keyword evidence="1" id="KW-0472">Membrane</keyword>
<name>A0AAD0TTE3_9LACO</name>
<dbReference type="AlphaFoldDB" id="A0AAD0TTE3"/>
<dbReference type="EMBL" id="BDOR01000006">
    <property type="protein sequence ID" value="GBF02008.1"/>
    <property type="molecule type" value="Genomic_DNA"/>
</dbReference>
<protein>
    <submittedName>
        <fullName evidence="2">DUF2568 domain-containing protein</fullName>
    </submittedName>
</protein>
<keyword evidence="1" id="KW-0812">Transmembrane</keyword>
<reference evidence="2 5" key="2">
    <citation type="submission" date="2018-10" db="EMBL/GenBank/DDBJ databases">
        <title>Genome seuquencing of Lactobacillus species.</title>
        <authorList>
            <person name="Baek C."/>
            <person name="Yi H."/>
        </authorList>
    </citation>
    <scope>NUCLEOTIDE SEQUENCE [LARGE SCALE GENOMIC DNA]</scope>
    <source>
        <strain evidence="2 5">DSM 10667</strain>
    </source>
</reference>
<dbReference type="InterPro" id="IPR021214">
    <property type="entry name" value="DUF2568"/>
</dbReference>
<reference evidence="3 4" key="1">
    <citation type="submission" date="2017-04" db="EMBL/GenBank/DDBJ databases">
        <title>In vitro and in silico characterization of Lactobacillus paraplantarum D2-1, a starter culture for soymilk fermentation.</title>
        <authorList>
            <person name="Endo A."/>
            <person name="Sasaki F."/>
            <person name="Maeno S."/>
            <person name="Kanesaki Y."/>
            <person name="Kubota E."/>
            <person name="Torres G.A."/>
            <person name="Tomita S."/>
            <person name="Nakagawa J."/>
        </authorList>
    </citation>
    <scope>NUCLEOTIDE SEQUENCE [LARGE SCALE GENOMIC DNA]</scope>
    <source>
        <strain evidence="3 4">D2-1</strain>
    </source>
</reference>
<feature type="transmembrane region" description="Helical" evidence="1">
    <location>
        <begin position="64"/>
        <end position="83"/>
    </location>
</feature>
<gene>
    <name evidence="2" type="ORF">LP667_13360</name>
    <name evidence="3" type="ORF">LPPLD21_01540</name>
</gene>
<evidence type="ECO:0000313" key="2">
    <source>
        <dbReference type="EMBL" id="AYJ39718.1"/>
    </source>
</evidence>
<dbReference type="Proteomes" id="UP000236162">
    <property type="component" value="Unassembled WGS sequence"/>
</dbReference>
<feature type="transmembrane region" description="Helical" evidence="1">
    <location>
        <begin position="31"/>
        <end position="52"/>
    </location>
</feature>
<evidence type="ECO:0000313" key="5">
    <source>
        <dbReference type="Proteomes" id="UP000277896"/>
    </source>
</evidence>
<dbReference type="EMBL" id="CP032744">
    <property type="protein sequence ID" value="AYJ39718.1"/>
    <property type="molecule type" value="Genomic_DNA"/>
</dbReference>
<evidence type="ECO:0000313" key="4">
    <source>
        <dbReference type="Proteomes" id="UP000236162"/>
    </source>
</evidence>
<dbReference type="Pfam" id="PF10823">
    <property type="entry name" value="DUF2568"/>
    <property type="match status" value="1"/>
</dbReference>
<organism evidence="2 5">
    <name type="scientific">Lactiplantibacillus paraplantarum</name>
    <dbReference type="NCBI Taxonomy" id="60520"/>
    <lineage>
        <taxon>Bacteria</taxon>
        <taxon>Bacillati</taxon>
        <taxon>Bacillota</taxon>
        <taxon>Bacilli</taxon>
        <taxon>Lactobacillales</taxon>
        <taxon>Lactobacillaceae</taxon>
        <taxon>Lactiplantibacillus</taxon>
    </lineage>
</organism>
<evidence type="ECO:0000313" key="3">
    <source>
        <dbReference type="EMBL" id="GBF02008.1"/>
    </source>
</evidence>
<proteinExistence type="predicted"/>